<feature type="signal peptide" evidence="13">
    <location>
        <begin position="1"/>
        <end position="24"/>
    </location>
</feature>
<evidence type="ECO:0000313" key="17">
    <source>
        <dbReference type="Proteomes" id="UP001591681"/>
    </source>
</evidence>
<keyword evidence="9" id="KW-0675">Receptor</keyword>
<feature type="domain" description="G-protein coupled receptors family 2 profile 1" evidence="14">
    <location>
        <begin position="24"/>
        <end position="112"/>
    </location>
</feature>
<accession>A0ABD1KE49</accession>
<dbReference type="PROSITE" id="PS00649">
    <property type="entry name" value="G_PROTEIN_RECEP_F2_1"/>
    <property type="match status" value="1"/>
</dbReference>
<dbReference type="InterPro" id="IPR001771">
    <property type="entry name" value="GPCR_2_VIP_rcpt_1"/>
</dbReference>
<organism evidence="16 17">
    <name type="scientific">Coilia grayii</name>
    <name type="common">Gray's grenadier anchovy</name>
    <dbReference type="NCBI Taxonomy" id="363190"/>
    <lineage>
        <taxon>Eukaryota</taxon>
        <taxon>Metazoa</taxon>
        <taxon>Chordata</taxon>
        <taxon>Craniata</taxon>
        <taxon>Vertebrata</taxon>
        <taxon>Euteleostomi</taxon>
        <taxon>Actinopterygii</taxon>
        <taxon>Neopterygii</taxon>
        <taxon>Teleostei</taxon>
        <taxon>Clupei</taxon>
        <taxon>Clupeiformes</taxon>
        <taxon>Clupeoidei</taxon>
        <taxon>Engraulidae</taxon>
        <taxon>Coilinae</taxon>
        <taxon>Coilia</taxon>
    </lineage>
</organism>
<feature type="transmembrane region" description="Helical" evidence="12">
    <location>
        <begin position="128"/>
        <end position="151"/>
    </location>
</feature>
<evidence type="ECO:0000256" key="9">
    <source>
        <dbReference type="ARBA" id="ARBA00023170"/>
    </source>
</evidence>
<evidence type="ECO:0000256" key="11">
    <source>
        <dbReference type="ARBA" id="ARBA00023224"/>
    </source>
</evidence>
<dbReference type="FunFam" id="1.20.1070.10:FF:000032">
    <property type="entry name" value="Vasoactive intestinal polypeptide receptor 1"/>
    <property type="match status" value="1"/>
</dbReference>
<gene>
    <name evidence="16" type="ORF">ACEWY4_006596</name>
</gene>
<reference evidence="16 17" key="1">
    <citation type="submission" date="2024-09" db="EMBL/GenBank/DDBJ databases">
        <title>A chromosome-level genome assembly of Gray's grenadier anchovy, Coilia grayii.</title>
        <authorList>
            <person name="Fu Z."/>
        </authorList>
    </citation>
    <scope>NUCLEOTIDE SEQUENCE [LARGE SCALE GENOMIC DNA]</scope>
    <source>
        <strain evidence="16">G4</strain>
        <tissue evidence="16">Muscle</tissue>
    </source>
</reference>
<dbReference type="PRINTS" id="PR00249">
    <property type="entry name" value="GPCRSECRETIN"/>
</dbReference>
<dbReference type="PRINTS" id="PR01154">
    <property type="entry name" value="VIP1RECEPTOR"/>
</dbReference>
<dbReference type="EMBL" id="JBHFQA010000006">
    <property type="protein sequence ID" value="KAL2097389.1"/>
    <property type="molecule type" value="Genomic_DNA"/>
</dbReference>
<feature type="transmembrane region" description="Helical" evidence="12">
    <location>
        <begin position="235"/>
        <end position="255"/>
    </location>
</feature>
<dbReference type="PROSITE" id="PS50227">
    <property type="entry name" value="G_PROTEIN_RECEP_F2_3"/>
    <property type="match status" value="1"/>
</dbReference>
<evidence type="ECO:0000256" key="2">
    <source>
        <dbReference type="ARBA" id="ARBA00005314"/>
    </source>
</evidence>
<feature type="chain" id="PRO_5044856731" evidence="13">
    <location>
        <begin position="25"/>
        <end position="437"/>
    </location>
</feature>
<evidence type="ECO:0000256" key="10">
    <source>
        <dbReference type="ARBA" id="ARBA00023180"/>
    </source>
</evidence>
<keyword evidence="8" id="KW-1015">Disulfide bond</keyword>
<keyword evidence="17" id="KW-1185">Reference proteome</keyword>
<dbReference type="SUPFAM" id="SSF81321">
    <property type="entry name" value="Family A G protein-coupled receptor-like"/>
    <property type="match status" value="1"/>
</dbReference>
<dbReference type="PROSITE" id="PS50261">
    <property type="entry name" value="G_PROTEIN_RECEP_F2_4"/>
    <property type="match status" value="1"/>
</dbReference>
<feature type="transmembrane region" description="Helical" evidence="12">
    <location>
        <begin position="209"/>
        <end position="228"/>
    </location>
</feature>
<keyword evidence="11" id="KW-0807">Transducer</keyword>
<name>A0ABD1KE49_9TELE</name>
<evidence type="ECO:0000256" key="1">
    <source>
        <dbReference type="ARBA" id="ARBA00004651"/>
    </source>
</evidence>
<dbReference type="InterPro" id="IPR001879">
    <property type="entry name" value="GPCR_2_extracellular_dom"/>
</dbReference>
<dbReference type="SUPFAM" id="SSF111418">
    <property type="entry name" value="Hormone receptor domain"/>
    <property type="match status" value="1"/>
</dbReference>
<keyword evidence="13" id="KW-0732">Signal</keyword>
<keyword evidence="4 12" id="KW-0812">Transmembrane</keyword>
<evidence type="ECO:0000256" key="13">
    <source>
        <dbReference type="SAM" id="SignalP"/>
    </source>
</evidence>
<dbReference type="Gene3D" id="1.20.1070.10">
    <property type="entry name" value="Rhodopsin 7-helix transmembrane proteins"/>
    <property type="match status" value="1"/>
</dbReference>
<comment type="caution">
    <text evidence="16">The sequence shown here is derived from an EMBL/GenBank/DDBJ whole genome shotgun (WGS) entry which is preliminary data.</text>
</comment>
<comment type="similarity">
    <text evidence="2">Belongs to the G-protein coupled receptor 2 family.</text>
</comment>
<dbReference type="InterPro" id="IPR017981">
    <property type="entry name" value="GPCR_2-like_7TM"/>
</dbReference>
<feature type="transmembrane region" description="Helical" evidence="12">
    <location>
        <begin position="275"/>
        <end position="299"/>
    </location>
</feature>
<protein>
    <submittedName>
        <fullName evidence="16">Uncharacterized protein</fullName>
    </submittedName>
</protein>
<evidence type="ECO:0000256" key="8">
    <source>
        <dbReference type="ARBA" id="ARBA00023157"/>
    </source>
</evidence>
<dbReference type="PROSITE" id="PS00650">
    <property type="entry name" value="G_PROTEIN_RECEP_F2_2"/>
    <property type="match status" value="1"/>
</dbReference>
<dbReference type="InterPro" id="IPR000832">
    <property type="entry name" value="GPCR_2_secretin-like"/>
</dbReference>
<sequence length="437" mass="49687">MDMDTYASTVFLLITLRLLRTVQACGVDIDLEKNEELCLSQVENVTSGCPGLWDRIACWPPARVGEVVTIPCPDYFSFVSGHHRGNISQSCTSNGWEEVNPMSIFLNCGYNPNITTGDEGNVYSSIRIGYTVGHITSLLSLIVAIVILCIFRKLHCTRNYIHIHLFMSLILKAVTVLVKDMVLFDDECHPESAGCKVAMVFFQYGVVSSYFWLLVEGLYLHALLAVSFFSERKYFWWYIVIGWGVPAVFITVWSIMKAHLNDDRCWVPINDKLWLIIKVPLLLASLVTFILFICIIRILRQKINCRDIGRNESNQYTRLAKSTLLLIPLFGINFIAFAFIPEELAPVVRPVFDLVLGSFQGFVVAVLYCFLNGEVQSEIKRKWRRWHLQRFLDNDTKYQQPSLASNGNNFSTQITMMAKCSPTTRRASACPEDLSAI</sequence>
<dbReference type="PANTHER" id="PTHR45620:SF24">
    <property type="entry name" value="VASOACTIVE INTESTINAL POLYPEPTIDE RECEPTOR 1"/>
    <property type="match status" value="1"/>
</dbReference>
<evidence type="ECO:0000256" key="5">
    <source>
        <dbReference type="ARBA" id="ARBA00022989"/>
    </source>
</evidence>
<comment type="subcellular location">
    <subcellularLocation>
        <location evidence="1">Cell membrane</location>
        <topology evidence="1">Multi-pass membrane protein</topology>
    </subcellularLocation>
</comment>
<dbReference type="PANTHER" id="PTHR45620">
    <property type="entry name" value="PDF RECEPTOR-LIKE PROTEIN-RELATED"/>
    <property type="match status" value="1"/>
</dbReference>
<dbReference type="SMART" id="SM00008">
    <property type="entry name" value="HormR"/>
    <property type="match status" value="1"/>
</dbReference>
<evidence type="ECO:0000259" key="14">
    <source>
        <dbReference type="PROSITE" id="PS50227"/>
    </source>
</evidence>
<dbReference type="Proteomes" id="UP001591681">
    <property type="component" value="Unassembled WGS sequence"/>
</dbReference>
<dbReference type="Pfam" id="PF00002">
    <property type="entry name" value="7tm_2"/>
    <property type="match status" value="1"/>
</dbReference>
<dbReference type="Gene3D" id="4.10.1240.10">
    <property type="entry name" value="GPCR, family 2, extracellular hormone receptor domain"/>
    <property type="match status" value="1"/>
</dbReference>
<feature type="transmembrane region" description="Helical" evidence="12">
    <location>
        <begin position="163"/>
        <end position="184"/>
    </location>
</feature>
<dbReference type="InterPro" id="IPR036445">
    <property type="entry name" value="GPCR_2_extracell_dom_sf"/>
</dbReference>
<dbReference type="Pfam" id="PF02793">
    <property type="entry name" value="HRM"/>
    <property type="match status" value="1"/>
</dbReference>
<dbReference type="InterPro" id="IPR017983">
    <property type="entry name" value="GPCR_2_secretin-like_CS"/>
</dbReference>
<keyword evidence="10" id="KW-0325">Glycoprotein</keyword>
<feature type="transmembrane region" description="Helical" evidence="12">
    <location>
        <begin position="352"/>
        <end position="371"/>
    </location>
</feature>
<keyword evidence="3" id="KW-1003">Cell membrane</keyword>
<evidence type="ECO:0000256" key="6">
    <source>
        <dbReference type="ARBA" id="ARBA00023040"/>
    </source>
</evidence>
<dbReference type="AlphaFoldDB" id="A0ABD1KE49"/>
<proteinExistence type="inferred from homology"/>
<dbReference type="InterPro" id="IPR050332">
    <property type="entry name" value="GPCR_2"/>
</dbReference>
<dbReference type="GO" id="GO:0005886">
    <property type="term" value="C:plasma membrane"/>
    <property type="evidence" value="ECO:0007669"/>
    <property type="project" value="UniProtKB-SubCell"/>
</dbReference>
<evidence type="ECO:0000256" key="3">
    <source>
        <dbReference type="ARBA" id="ARBA00022475"/>
    </source>
</evidence>
<keyword evidence="5 12" id="KW-1133">Transmembrane helix</keyword>
<evidence type="ECO:0000256" key="7">
    <source>
        <dbReference type="ARBA" id="ARBA00023136"/>
    </source>
</evidence>
<dbReference type="GO" id="GO:0004930">
    <property type="term" value="F:G protein-coupled receptor activity"/>
    <property type="evidence" value="ECO:0007669"/>
    <property type="project" value="UniProtKB-KW"/>
</dbReference>
<feature type="transmembrane region" description="Helical" evidence="12">
    <location>
        <begin position="319"/>
        <end position="340"/>
    </location>
</feature>
<evidence type="ECO:0000256" key="12">
    <source>
        <dbReference type="SAM" id="Phobius"/>
    </source>
</evidence>
<feature type="domain" description="G-protein coupled receptors family 2 profile 2" evidence="15">
    <location>
        <begin position="126"/>
        <end position="372"/>
    </location>
</feature>
<keyword evidence="6" id="KW-0297">G-protein coupled receptor</keyword>
<evidence type="ECO:0000259" key="15">
    <source>
        <dbReference type="PROSITE" id="PS50261"/>
    </source>
</evidence>
<keyword evidence="7 12" id="KW-0472">Membrane</keyword>
<evidence type="ECO:0000256" key="4">
    <source>
        <dbReference type="ARBA" id="ARBA00022692"/>
    </source>
</evidence>
<evidence type="ECO:0000313" key="16">
    <source>
        <dbReference type="EMBL" id="KAL2097389.1"/>
    </source>
</evidence>